<keyword evidence="7 10" id="KW-0472">Membrane</keyword>
<dbReference type="InterPro" id="IPR012910">
    <property type="entry name" value="Plug_dom"/>
</dbReference>
<keyword evidence="6 11" id="KW-0798">TonB box</keyword>
<protein>
    <submittedName>
        <fullName evidence="14">Outer membrane receptor for ferrienterochelin and colicins</fullName>
    </submittedName>
</protein>
<accession>A0A1H5WG02</accession>
<gene>
    <name evidence="14" type="ORF">SAMN05216354_2295</name>
</gene>
<dbReference type="GO" id="GO:0009279">
    <property type="term" value="C:cell outer membrane"/>
    <property type="evidence" value="ECO:0007669"/>
    <property type="project" value="UniProtKB-SubCell"/>
</dbReference>
<dbReference type="PANTHER" id="PTHR30069">
    <property type="entry name" value="TONB-DEPENDENT OUTER MEMBRANE RECEPTOR"/>
    <property type="match status" value="1"/>
</dbReference>
<keyword evidence="5" id="KW-0732">Signal</keyword>
<evidence type="ECO:0000256" key="6">
    <source>
        <dbReference type="ARBA" id="ARBA00023077"/>
    </source>
</evidence>
<evidence type="ECO:0000256" key="10">
    <source>
        <dbReference type="PROSITE-ProRule" id="PRU01360"/>
    </source>
</evidence>
<dbReference type="EMBL" id="FNUV01000006">
    <property type="protein sequence ID" value="SEF97737.1"/>
    <property type="molecule type" value="Genomic_DNA"/>
</dbReference>
<evidence type="ECO:0000313" key="14">
    <source>
        <dbReference type="EMBL" id="SEF97737.1"/>
    </source>
</evidence>
<dbReference type="InterPro" id="IPR037066">
    <property type="entry name" value="Plug_dom_sf"/>
</dbReference>
<dbReference type="Pfam" id="PF07715">
    <property type="entry name" value="Plug"/>
    <property type="match status" value="1"/>
</dbReference>
<evidence type="ECO:0000256" key="9">
    <source>
        <dbReference type="ARBA" id="ARBA00023237"/>
    </source>
</evidence>
<dbReference type="GO" id="GO:0015344">
    <property type="term" value="F:siderophore uptake transmembrane transporter activity"/>
    <property type="evidence" value="ECO:0007669"/>
    <property type="project" value="TreeGrafter"/>
</dbReference>
<dbReference type="SUPFAM" id="SSF56935">
    <property type="entry name" value="Porins"/>
    <property type="match status" value="1"/>
</dbReference>
<dbReference type="Gene3D" id="2.40.170.20">
    <property type="entry name" value="TonB-dependent receptor, beta-barrel domain"/>
    <property type="match status" value="1"/>
</dbReference>
<evidence type="ECO:0000256" key="3">
    <source>
        <dbReference type="ARBA" id="ARBA00022452"/>
    </source>
</evidence>
<dbReference type="InterPro" id="IPR039426">
    <property type="entry name" value="TonB-dep_rcpt-like"/>
</dbReference>
<dbReference type="Gene3D" id="2.170.130.10">
    <property type="entry name" value="TonB-dependent receptor, plug domain"/>
    <property type="match status" value="1"/>
</dbReference>
<dbReference type="PANTHER" id="PTHR30069:SF29">
    <property type="entry name" value="HEMOGLOBIN AND HEMOGLOBIN-HAPTOGLOBIN-BINDING PROTEIN 1-RELATED"/>
    <property type="match status" value="1"/>
</dbReference>
<dbReference type="PROSITE" id="PS52016">
    <property type="entry name" value="TONB_DEPENDENT_REC_3"/>
    <property type="match status" value="1"/>
</dbReference>
<keyword evidence="8 14" id="KW-0675">Receptor</keyword>
<sequence>MIRTFQELGVWKDRMMRIILAVSFWLLAIGVYAQTDIWRQDSVQEVVVTGTGTQHLLKDAPVQTEVISHRQLQQYAGRSIEDILSGLTASFDFSENDMGSHLQMNGLGNSYVLILIDGHRLYGDNGGENDLALIDPHNIEKIEIVKGASSALYGSDAIAGVINIITRKHREKGLMFENTTRVGNYGDIRQHDGFALNFGKLSSYTNFQLQHSDGWQNTSEEAPSQTEYHITDSRNKTVNRHTNWQIAERLTYQLTPQIELYADGSIYWKRIYRPCGHHPGVDVKTWDLQYNNASASVGGKWKLHSIFNRSQAENATDYITLDVDWKKHAYHYAYTDTTLTDGYVNGRFTNYFPYFPGDKELQSDQRLTNVQLKGVFELPYEQRLSAGLEYRYDWLKAPMRVAGGKATDNTQAVYVQDELEILNPLYITAGIRLTRNEGFGTRLTPKVSAMLKLGDLRLRTTWSQGYKTPTPKELHYQYIKNMNGVYLYLGNEDLKAQTSNYFGVSAEYTVGYLTLTIAPYYNKVNDMITLVTIPTKEAPGELIMKYDPIRVRQYQNMEDAQTCGVDFTMRYQGRHFTVGGSYSYLDTKANQYDSENDVMNKVTIDGMAHHKANVYATWNHDFSKRYQLGIGLYGRMSSKRYYQIDGNGKGYQLWRISTSHQIGKHVRIEAGMDNILDYVDRVPHGLHLGTTTSGRTMYASLTVRFNEGKKLTNKYNSNFNSNNNEQD</sequence>
<dbReference type="AlphaFoldDB" id="A0A1H5WG02"/>
<proteinExistence type="inferred from homology"/>
<evidence type="ECO:0000313" key="15">
    <source>
        <dbReference type="Proteomes" id="UP000236735"/>
    </source>
</evidence>
<dbReference type="CDD" id="cd01347">
    <property type="entry name" value="ligand_gated_channel"/>
    <property type="match status" value="1"/>
</dbReference>
<evidence type="ECO:0000256" key="4">
    <source>
        <dbReference type="ARBA" id="ARBA00022692"/>
    </source>
</evidence>
<evidence type="ECO:0000256" key="7">
    <source>
        <dbReference type="ARBA" id="ARBA00023136"/>
    </source>
</evidence>
<name>A0A1H5WG02_XYLRU</name>
<organism evidence="14 15">
    <name type="scientific">Xylanibacter ruminicola</name>
    <name type="common">Prevotella ruminicola</name>
    <dbReference type="NCBI Taxonomy" id="839"/>
    <lineage>
        <taxon>Bacteria</taxon>
        <taxon>Pseudomonadati</taxon>
        <taxon>Bacteroidota</taxon>
        <taxon>Bacteroidia</taxon>
        <taxon>Bacteroidales</taxon>
        <taxon>Prevotellaceae</taxon>
        <taxon>Xylanibacter</taxon>
    </lineage>
</organism>
<dbReference type="Pfam" id="PF00593">
    <property type="entry name" value="TonB_dep_Rec_b-barrel"/>
    <property type="match status" value="1"/>
</dbReference>
<dbReference type="Proteomes" id="UP000236735">
    <property type="component" value="Unassembled WGS sequence"/>
</dbReference>
<evidence type="ECO:0000259" key="13">
    <source>
        <dbReference type="Pfam" id="PF07715"/>
    </source>
</evidence>
<evidence type="ECO:0000256" key="1">
    <source>
        <dbReference type="ARBA" id="ARBA00004571"/>
    </source>
</evidence>
<evidence type="ECO:0000259" key="12">
    <source>
        <dbReference type="Pfam" id="PF00593"/>
    </source>
</evidence>
<comment type="similarity">
    <text evidence="10 11">Belongs to the TonB-dependent receptor family.</text>
</comment>
<feature type="domain" description="TonB-dependent receptor plug" evidence="13">
    <location>
        <begin position="58"/>
        <end position="161"/>
    </location>
</feature>
<dbReference type="GO" id="GO:0044718">
    <property type="term" value="P:siderophore transmembrane transport"/>
    <property type="evidence" value="ECO:0007669"/>
    <property type="project" value="TreeGrafter"/>
</dbReference>
<evidence type="ECO:0000256" key="2">
    <source>
        <dbReference type="ARBA" id="ARBA00022448"/>
    </source>
</evidence>
<feature type="domain" description="TonB-dependent receptor-like beta-barrel" evidence="12">
    <location>
        <begin position="287"/>
        <end position="675"/>
    </location>
</feature>
<keyword evidence="3 10" id="KW-1134">Transmembrane beta strand</keyword>
<dbReference type="InterPro" id="IPR000531">
    <property type="entry name" value="Beta-barrel_TonB"/>
</dbReference>
<keyword evidence="9 10" id="KW-0998">Cell outer membrane</keyword>
<dbReference type="InterPro" id="IPR036942">
    <property type="entry name" value="Beta-barrel_TonB_sf"/>
</dbReference>
<keyword evidence="2 10" id="KW-0813">Transport</keyword>
<keyword evidence="4 10" id="KW-0812">Transmembrane</keyword>
<evidence type="ECO:0000256" key="5">
    <source>
        <dbReference type="ARBA" id="ARBA00022729"/>
    </source>
</evidence>
<reference evidence="14 15" key="1">
    <citation type="submission" date="2016-10" db="EMBL/GenBank/DDBJ databases">
        <authorList>
            <person name="de Groot N.N."/>
        </authorList>
    </citation>
    <scope>NUCLEOTIDE SEQUENCE [LARGE SCALE GENOMIC DNA]</scope>
    <source>
        <strain evidence="14 15">AR32</strain>
    </source>
</reference>
<comment type="subcellular location">
    <subcellularLocation>
        <location evidence="1 10">Cell outer membrane</location>
        <topology evidence="1 10">Multi-pass membrane protein</topology>
    </subcellularLocation>
</comment>
<evidence type="ECO:0000256" key="11">
    <source>
        <dbReference type="RuleBase" id="RU003357"/>
    </source>
</evidence>
<evidence type="ECO:0000256" key="8">
    <source>
        <dbReference type="ARBA" id="ARBA00023170"/>
    </source>
</evidence>